<feature type="signal peptide" evidence="1">
    <location>
        <begin position="1"/>
        <end position="21"/>
    </location>
</feature>
<accession>A0A1L4D024</accession>
<dbReference type="STRING" id="1915309.AXG55_06365"/>
<gene>
    <name evidence="2" type="ORF">AXG55_06365</name>
</gene>
<dbReference type="RefSeq" id="WP_148697288.1">
    <property type="nucleotide sequence ID" value="NZ_CP017834.1"/>
</dbReference>
<reference evidence="2 3" key="1">
    <citation type="submission" date="2016-10" db="EMBL/GenBank/DDBJ databases">
        <title>Silvanigrella aquatica sp. nov., isolated from a freshwater lake located in the Black Forest, Germany, description of Silvanigrellaceae fam. nov., Silvanigrellales ord. nov., reclassification of the order Bdellovibrionales in the class Oligoflexia, reclassification of the families Bacteriovoracaceae and Halobacteriovoraceae in the new order Bacteriovoracales ord. nov., and reclassification of the family Pseudobacteriovoracaceae in the order Oligoflexiales.</title>
        <authorList>
            <person name="Hahn M.W."/>
            <person name="Schmidt J."/>
            <person name="Koll U."/>
            <person name="Rohde M."/>
            <person name="Verbag S."/>
            <person name="Pitt A."/>
            <person name="Nakai R."/>
            <person name="Naganuma T."/>
            <person name="Lang E."/>
        </authorList>
    </citation>
    <scope>NUCLEOTIDE SEQUENCE [LARGE SCALE GENOMIC DNA]</scope>
    <source>
        <strain evidence="2 3">MWH-Nonnen-W8red</strain>
    </source>
</reference>
<keyword evidence="1" id="KW-0732">Signal</keyword>
<sequence>MIFIKKMISIVALAFPFYATANETDNLKKIRLIEETCKNVEYYKNEGIKIKNNIENNMDKLLSFSMSSEYLYLSEYDQKIYQNIYHNLETLYNYKRINDKFTEILHACEKKANGDINPIAFLKLNSELFSIVKSMQERNDKIFNKNYIFTGSGDDFYKVYIKRKNGIVIDKTGLIEINCNISTLYNSMNSSLAKLTEKIN</sequence>
<organism evidence="2 3">
    <name type="scientific">Silvanigrella aquatica</name>
    <dbReference type="NCBI Taxonomy" id="1915309"/>
    <lineage>
        <taxon>Bacteria</taxon>
        <taxon>Pseudomonadati</taxon>
        <taxon>Bdellovibrionota</taxon>
        <taxon>Oligoflexia</taxon>
        <taxon>Silvanigrellales</taxon>
        <taxon>Silvanigrellaceae</taxon>
        <taxon>Silvanigrella</taxon>
    </lineage>
</organism>
<proteinExistence type="predicted"/>
<evidence type="ECO:0000256" key="1">
    <source>
        <dbReference type="SAM" id="SignalP"/>
    </source>
</evidence>
<name>A0A1L4D024_9BACT</name>
<dbReference type="AlphaFoldDB" id="A0A1L4D024"/>
<feature type="chain" id="PRO_5013109162" evidence="1">
    <location>
        <begin position="22"/>
        <end position="200"/>
    </location>
</feature>
<protein>
    <submittedName>
        <fullName evidence="2">Uncharacterized protein</fullName>
    </submittedName>
</protein>
<dbReference type="EMBL" id="CP017834">
    <property type="protein sequence ID" value="APJ03549.1"/>
    <property type="molecule type" value="Genomic_DNA"/>
</dbReference>
<evidence type="ECO:0000313" key="2">
    <source>
        <dbReference type="EMBL" id="APJ03549.1"/>
    </source>
</evidence>
<evidence type="ECO:0000313" key="3">
    <source>
        <dbReference type="Proteomes" id="UP000184731"/>
    </source>
</evidence>
<dbReference type="Proteomes" id="UP000184731">
    <property type="component" value="Chromosome"/>
</dbReference>
<keyword evidence="3" id="KW-1185">Reference proteome</keyword>
<dbReference type="KEGG" id="saqi:AXG55_06365"/>